<dbReference type="InterPro" id="IPR023393">
    <property type="entry name" value="START-like_dom_sf"/>
</dbReference>
<dbReference type="Proteomes" id="UP000612899">
    <property type="component" value="Unassembled WGS sequence"/>
</dbReference>
<keyword evidence="4" id="KW-1185">Reference proteome</keyword>
<evidence type="ECO:0000313" key="3">
    <source>
        <dbReference type="EMBL" id="GIH08638.1"/>
    </source>
</evidence>
<dbReference type="InterPro" id="IPR013538">
    <property type="entry name" value="ASHA1/2-like_C"/>
</dbReference>
<dbReference type="SUPFAM" id="SSF55961">
    <property type="entry name" value="Bet v1-like"/>
    <property type="match status" value="1"/>
</dbReference>
<evidence type="ECO:0000313" key="4">
    <source>
        <dbReference type="Proteomes" id="UP000612899"/>
    </source>
</evidence>
<evidence type="ECO:0000256" key="1">
    <source>
        <dbReference type="ARBA" id="ARBA00006817"/>
    </source>
</evidence>
<protein>
    <recommendedName>
        <fullName evidence="2">Activator of Hsp90 ATPase homologue 1/2-like C-terminal domain-containing protein</fullName>
    </recommendedName>
</protein>
<reference evidence="3" key="1">
    <citation type="submission" date="2021-01" db="EMBL/GenBank/DDBJ databases">
        <title>Whole genome shotgun sequence of Rhizocola hellebori NBRC 109834.</title>
        <authorList>
            <person name="Komaki H."/>
            <person name="Tamura T."/>
        </authorList>
    </citation>
    <scope>NUCLEOTIDE SEQUENCE</scope>
    <source>
        <strain evidence="3">NBRC 109834</strain>
    </source>
</reference>
<dbReference type="EMBL" id="BONY01000052">
    <property type="protein sequence ID" value="GIH08638.1"/>
    <property type="molecule type" value="Genomic_DNA"/>
</dbReference>
<name>A0A8J3VK42_9ACTN</name>
<sequence length="167" mass="18399">MLGTLHPTADGKFVLRFELHLDQSREIVWHALAQPEPRACWFPARVEFEPRAGAPLSFRPTKVQVEKFGIPADQVGTGEVLQANPPALLEFSWGDEVLRWELTEDSAGGTNLIFANTIADASDAPAIAAAWHAGLEIVKAQLDGTKPESSMWERAEELTSDYATTMR</sequence>
<organism evidence="3 4">
    <name type="scientific">Rhizocola hellebori</name>
    <dbReference type="NCBI Taxonomy" id="1392758"/>
    <lineage>
        <taxon>Bacteria</taxon>
        <taxon>Bacillati</taxon>
        <taxon>Actinomycetota</taxon>
        <taxon>Actinomycetes</taxon>
        <taxon>Micromonosporales</taxon>
        <taxon>Micromonosporaceae</taxon>
        <taxon>Rhizocola</taxon>
    </lineage>
</organism>
<feature type="domain" description="Activator of Hsp90 ATPase homologue 1/2-like C-terminal" evidence="2">
    <location>
        <begin position="24"/>
        <end position="136"/>
    </location>
</feature>
<dbReference type="RefSeq" id="WP_203912384.1">
    <property type="nucleotide sequence ID" value="NZ_BONY01000052.1"/>
</dbReference>
<comment type="similarity">
    <text evidence="1">Belongs to the AHA1 family.</text>
</comment>
<comment type="caution">
    <text evidence="3">The sequence shown here is derived from an EMBL/GenBank/DDBJ whole genome shotgun (WGS) entry which is preliminary data.</text>
</comment>
<accession>A0A8J3VK42</accession>
<dbReference type="AlphaFoldDB" id="A0A8J3VK42"/>
<gene>
    <name evidence="3" type="ORF">Rhe02_67050</name>
</gene>
<proteinExistence type="inferred from homology"/>
<dbReference type="Gene3D" id="3.30.530.20">
    <property type="match status" value="1"/>
</dbReference>
<evidence type="ECO:0000259" key="2">
    <source>
        <dbReference type="Pfam" id="PF08327"/>
    </source>
</evidence>
<dbReference type="Pfam" id="PF08327">
    <property type="entry name" value="AHSA1"/>
    <property type="match status" value="1"/>
</dbReference>